<evidence type="ECO:0000256" key="5">
    <source>
        <dbReference type="ARBA" id="ARBA00023004"/>
    </source>
</evidence>
<evidence type="ECO:0000256" key="6">
    <source>
        <dbReference type="PIRSR" id="PIRSR602401-1"/>
    </source>
</evidence>
<dbReference type="OrthoDB" id="1470350at2759"/>
<comment type="cofactor">
    <cofactor evidence="1 6">
        <name>heme</name>
        <dbReference type="ChEBI" id="CHEBI:30413"/>
    </cofactor>
</comment>
<feature type="binding site" description="axial binding residue" evidence="6">
    <location>
        <position position="404"/>
    </location>
    <ligand>
        <name>heme</name>
        <dbReference type="ChEBI" id="CHEBI:30413"/>
    </ligand>
    <ligandPart>
        <name>Fe</name>
        <dbReference type="ChEBI" id="CHEBI:18248"/>
    </ligandPart>
</feature>
<dbReference type="PRINTS" id="PR00385">
    <property type="entry name" value="P450"/>
</dbReference>
<dbReference type="PANTHER" id="PTHR24305:SF210">
    <property type="entry name" value="CYTOCHROME P450 MONOOXYGENASE ASQL-RELATED"/>
    <property type="match status" value="1"/>
</dbReference>
<accession>A0A4Z0YLP2</accession>
<dbReference type="Gene3D" id="1.10.630.10">
    <property type="entry name" value="Cytochrome P450"/>
    <property type="match status" value="1"/>
</dbReference>
<keyword evidence="7" id="KW-0503">Monooxygenase</keyword>
<reference evidence="9 10" key="1">
    <citation type="submission" date="2019-03" db="EMBL/GenBank/DDBJ databases">
        <title>Draft genome sequence of Xylaria hypoxylon DSM 108379, a ubiquitous saprotrophic-parasitic fungi on hardwood.</title>
        <authorList>
            <person name="Buettner E."/>
            <person name="Leonhardt S."/>
            <person name="Gebauer A.M."/>
            <person name="Liers C."/>
            <person name="Hofrichter M."/>
            <person name="Kellner H."/>
        </authorList>
    </citation>
    <scope>NUCLEOTIDE SEQUENCE [LARGE SCALE GENOMIC DNA]</scope>
    <source>
        <strain evidence="9 10">DSM 108379</strain>
    </source>
</reference>
<protein>
    <recommendedName>
        <fullName evidence="11">Cytochrome P450</fullName>
    </recommendedName>
</protein>
<gene>
    <name evidence="9" type="ORF">E0Z10_g7742</name>
</gene>
<evidence type="ECO:0000256" key="1">
    <source>
        <dbReference type="ARBA" id="ARBA00001971"/>
    </source>
</evidence>
<keyword evidence="3 6" id="KW-0349">Heme</keyword>
<dbReference type="InterPro" id="IPR002401">
    <property type="entry name" value="Cyt_P450_E_grp-I"/>
</dbReference>
<dbReference type="InterPro" id="IPR001128">
    <property type="entry name" value="Cyt_P450"/>
</dbReference>
<dbReference type="PRINTS" id="PR00463">
    <property type="entry name" value="EP450I"/>
</dbReference>
<evidence type="ECO:0000256" key="3">
    <source>
        <dbReference type="ARBA" id="ARBA00022617"/>
    </source>
</evidence>
<dbReference type="PANTHER" id="PTHR24305">
    <property type="entry name" value="CYTOCHROME P450"/>
    <property type="match status" value="1"/>
</dbReference>
<comment type="caution">
    <text evidence="9">The sequence shown here is derived from an EMBL/GenBank/DDBJ whole genome shotgun (WGS) entry which is preliminary data.</text>
</comment>
<dbReference type="SUPFAM" id="SSF48264">
    <property type="entry name" value="Cytochrome P450"/>
    <property type="match status" value="1"/>
</dbReference>
<proteinExistence type="inferred from homology"/>
<sequence length="460" mass="51633">MSNPKEPKATTLTAMLPSSGIGDMIVLVVRIAPGELTTISPGAWKDIYLKRPQLPKDPHSQTPPMNGADSLFTADGHTHARMRRTFASAFSDKALREQSLIIESYTDLFIQRLRREAGKAASREKGIDLAKYYGYAALDIIADLTFGESFHGLKGDNEHNWVLGFFLGAKFGAIRNSLSYFYPLDRLFGLIFLRLTAKNRSRNWSYTSECVTSRLAIGAAGIERSDFMTPVIGNVNEGREKGITRDELNTNSLAVVIAGSQLTTVALATATYLLLKTPEKYRRLRQEIRSSFTDENELSVTSTQSLPYLSAVVDETIRIHHPTPIHLPRIIGPEGQRVDGQWIPGNTIIGMALQTAQTSSAYWEDPSSFSPERFLPPEHQWYESRFEHDEKEVFHPFSIGNRNCLGGKVFLSEAKLILARVIFAFDLDLSAQTNENWMDQKAYLVFEPQAIYVHLRERGI</sequence>
<dbReference type="InterPro" id="IPR050121">
    <property type="entry name" value="Cytochrome_P450_monoxygenase"/>
</dbReference>
<evidence type="ECO:0000256" key="8">
    <source>
        <dbReference type="SAM" id="MobiDB-lite"/>
    </source>
</evidence>
<dbReference type="Pfam" id="PF00067">
    <property type="entry name" value="p450"/>
    <property type="match status" value="1"/>
</dbReference>
<keyword evidence="4 6" id="KW-0479">Metal-binding</keyword>
<evidence type="ECO:0000256" key="4">
    <source>
        <dbReference type="ARBA" id="ARBA00022723"/>
    </source>
</evidence>
<dbReference type="CDD" id="cd11058">
    <property type="entry name" value="CYP60B-like"/>
    <property type="match status" value="1"/>
</dbReference>
<evidence type="ECO:0000256" key="2">
    <source>
        <dbReference type="ARBA" id="ARBA00010617"/>
    </source>
</evidence>
<dbReference type="InterPro" id="IPR017972">
    <property type="entry name" value="Cyt_P450_CS"/>
</dbReference>
<dbReference type="InterPro" id="IPR036396">
    <property type="entry name" value="Cyt_P450_sf"/>
</dbReference>
<dbReference type="STRING" id="37992.A0A4Z0YLP2"/>
<evidence type="ECO:0000256" key="7">
    <source>
        <dbReference type="RuleBase" id="RU000461"/>
    </source>
</evidence>
<dbReference type="GO" id="GO:0020037">
    <property type="term" value="F:heme binding"/>
    <property type="evidence" value="ECO:0007669"/>
    <property type="project" value="InterPro"/>
</dbReference>
<keyword evidence="5 6" id="KW-0408">Iron</keyword>
<organism evidence="9 10">
    <name type="scientific">Xylaria hypoxylon</name>
    <dbReference type="NCBI Taxonomy" id="37992"/>
    <lineage>
        <taxon>Eukaryota</taxon>
        <taxon>Fungi</taxon>
        <taxon>Dikarya</taxon>
        <taxon>Ascomycota</taxon>
        <taxon>Pezizomycotina</taxon>
        <taxon>Sordariomycetes</taxon>
        <taxon>Xylariomycetidae</taxon>
        <taxon>Xylariales</taxon>
        <taxon>Xylariaceae</taxon>
        <taxon>Xylaria</taxon>
    </lineage>
</organism>
<dbReference type="GO" id="GO:0016705">
    <property type="term" value="F:oxidoreductase activity, acting on paired donors, with incorporation or reduction of molecular oxygen"/>
    <property type="evidence" value="ECO:0007669"/>
    <property type="project" value="InterPro"/>
</dbReference>
<comment type="similarity">
    <text evidence="2 7">Belongs to the cytochrome P450 family.</text>
</comment>
<dbReference type="EMBL" id="SKBN01000189">
    <property type="protein sequence ID" value="TGJ81028.1"/>
    <property type="molecule type" value="Genomic_DNA"/>
</dbReference>
<dbReference type="GO" id="GO:0005506">
    <property type="term" value="F:iron ion binding"/>
    <property type="evidence" value="ECO:0007669"/>
    <property type="project" value="InterPro"/>
</dbReference>
<dbReference type="GO" id="GO:0004497">
    <property type="term" value="F:monooxygenase activity"/>
    <property type="evidence" value="ECO:0007669"/>
    <property type="project" value="UniProtKB-KW"/>
</dbReference>
<evidence type="ECO:0008006" key="11">
    <source>
        <dbReference type="Google" id="ProtNLM"/>
    </source>
</evidence>
<evidence type="ECO:0000313" key="10">
    <source>
        <dbReference type="Proteomes" id="UP000297716"/>
    </source>
</evidence>
<keyword evidence="10" id="KW-1185">Reference proteome</keyword>
<dbReference type="PROSITE" id="PS00086">
    <property type="entry name" value="CYTOCHROME_P450"/>
    <property type="match status" value="1"/>
</dbReference>
<keyword evidence="7" id="KW-0560">Oxidoreductase</keyword>
<name>A0A4Z0YLP2_9PEZI</name>
<evidence type="ECO:0000313" key="9">
    <source>
        <dbReference type="EMBL" id="TGJ81028.1"/>
    </source>
</evidence>
<feature type="region of interest" description="Disordered" evidence="8">
    <location>
        <begin position="54"/>
        <end position="73"/>
    </location>
</feature>
<dbReference type="Proteomes" id="UP000297716">
    <property type="component" value="Unassembled WGS sequence"/>
</dbReference>
<dbReference type="AlphaFoldDB" id="A0A4Z0YLP2"/>